<protein>
    <submittedName>
        <fullName evidence="2">(northern house mosquito) hypothetical protein</fullName>
    </submittedName>
</protein>
<dbReference type="EMBL" id="HBUE01262083">
    <property type="protein sequence ID" value="CAG6559591.1"/>
    <property type="molecule type" value="Transcribed_RNA"/>
</dbReference>
<name>A0A8D8DCD9_CULPI</name>
<evidence type="ECO:0000256" key="1">
    <source>
        <dbReference type="SAM" id="MobiDB-lite"/>
    </source>
</evidence>
<sequence length="106" mass="12054">MVSCFSWGNRPKPRTNSLSIVSITLKASFSSRGQRRSNSTSMSTGMLHKDNFSSFKQGRFRGTFMTFCATLTFHRLKRRSDSRRASKMSDQLSSEQLPNSSSRRFG</sequence>
<feature type="region of interest" description="Disordered" evidence="1">
    <location>
        <begin position="78"/>
        <end position="106"/>
    </location>
</feature>
<evidence type="ECO:0000313" key="2">
    <source>
        <dbReference type="EMBL" id="CAG6508234.1"/>
    </source>
</evidence>
<reference evidence="2" key="1">
    <citation type="submission" date="2021-05" db="EMBL/GenBank/DDBJ databases">
        <authorList>
            <person name="Alioto T."/>
            <person name="Alioto T."/>
            <person name="Gomez Garrido J."/>
        </authorList>
    </citation>
    <scope>NUCLEOTIDE SEQUENCE</scope>
</reference>
<accession>A0A8D8DCD9</accession>
<proteinExistence type="predicted"/>
<feature type="compositionally biased region" description="Polar residues" evidence="1">
    <location>
        <begin position="88"/>
        <end position="106"/>
    </location>
</feature>
<organism evidence="2">
    <name type="scientific">Culex pipiens</name>
    <name type="common">House mosquito</name>
    <dbReference type="NCBI Taxonomy" id="7175"/>
    <lineage>
        <taxon>Eukaryota</taxon>
        <taxon>Metazoa</taxon>
        <taxon>Ecdysozoa</taxon>
        <taxon>Arthropoda</taxon>
        <taxon>Hexapoda</taxon>
        <taxon>Insecta</taxon>
        <taxon>Pterygota</taxon>
        <taxon>Neoptera</taxon>
        <taxon>Endopterygota</taxon>
        <taxon>Diptera</taxon>
        <taxon>Nematocera</taxon>
        <taxon>Culicoidea</taxon>
        <taxon>Culicidae</taxon>
        <taxon>Culicinae</taxon>
        <taxon>Culicini</taxon>
        <taxon>Culex</taxon>
        <taxon>Culex</taxon>
    </lineage>
</organism>
<dbReference type="EMBL" id="HBUE01156967">
    <property type="protein sequence ID" value="CAG6508234.1"/>
    <property type="molecule type" value="Transcribed_RNA"/>
</dbReference>
<dbReference type="AlphaFoldDB" id="A0A8D8DCD9"/>